<dbReference type="PANTHER" id="PTHR47706">
    <property type="entry name" value="NMRA-LIKE FAMILY PROTEIN"/>
    <property type="match status" value="1"/>
</dbReference>
<dbReference type="Gene3D" id="3.40.50.720">
    <property type="entry name" value="NAD(P)-binding Rossmann-like Domain"/>
    <property type="match status" value="1"/>
</dbReference>
<dbReference type="InterPro" id="IPR016040">
    <property type="entry name" value="NAD(P)-bd_dom"/>
</dbReference>
<gene>
    <name evidence="5" type="ORF">VFPPC_07722</name>
</gene>
<evidence type="ECO:0000256" key="1">
    <source>
        <dbReference type="ARBA" id="ARBA00005725"/>
    </source>
</evidence>
<keyword evidence="2" id="KW-0521">NADP</keyword>
<dbReference type="KEGG" id="pchm:VFPPC_07722"/>
<sequence>MKVAIVAVGELARYFVQELLAQSHQVVTISRSKKDYLDTLGVTQHISDYSTSSLTDILHDCDAVICTIRGGVPNFTAVHSAILEACQKSPTCKRFIPSAWAGNLEEFPDEPLEWADELQPMLQALSSQKDVSWSAICPGWYADYVYPAKQRYLGDIGEMWPQNYKDKVFTLYGKGSQLINFTSVRDTARATIMLLAHDRHEWENYTYLSGEQLTWKQLSEFITSRDGEYTVKRKSLATSIKQYIAKESEMSVAVAIFEIWGHSEALAFPWEKVERQRNKFFGGMKFRTVAELADEAAAAPTSFP</sequence>
<evidence type="ECO:0000256" key="2">
    <source>
        <dbReference type="ARBA" id="ARBA00022857"/>
    </source>
</evidence>
<accession>A0A179FKG3</accession>
<feature type="domain" description="NAD(P)-binding" evidence="4">
    <location>
        <begin position="7"/>
        <end position="143"/>
    </location>
</feature>
<comment type="caution">
    <text evidence="5">The sequence shown here is derived from an EMBL/GenBank/DDBJ whole genome shotgun (WGS) entry which is preliminary data.</text>
</comment>
<dbReference type="AlphaFoldDB" id="A0A179FKG3"/>
<dbReference type="InterPro" id="IPR036291">
    <property type="entry name" value="NAD(P)-bd_dom_sf"/>
</dbReference>
<keyword evidence="6" id="KW-1185">Reference proteome</keyword>
<dbReference type="SUPFAM" id="SSF51735">
    <property type="entry name" value="NAD(P)-binding Rossmann-fold domains"/>
    <property type="match status" value="1"/>
</dbReference>
<organism evidence="5 6">
    <name type="scientific">Pochonia chlamydosporia 170</name>
    <dbReference type="NCBI Taxonomy" id="1380566"/>
    <lineage>
        <taxon>Eukaryota</taxon>
        <taxon>Fungi</taxon>
        <taxon>Dikarya</taxon>
        <taxon>Ascomycota</taxon>
        <taxon>Pezizomycotina</taxon>
        <taxon>Sordariomycetes</taxon>
        <taxon>Hypocreomycetidae</taxon>
        <taxon>Hypocreales</taxon>
        <taxon>Clavicipitaceae</taxon>
        <taxon>Pochonia</taxon>
    </lineage>
</organism>
<protein>
    <submittedName>
        <fullName evidence="5">NADH(P)-binding domain-containing protein</fullName>
    </submittedName>
</protein>
<dbReference type="PANTHER" id="PTHR47706:SF4">
    <property type="entry name" value="NMRA-LIKE DOMAIN-CONTAINING PROTEIN"/>
    <property type="match status" value="1"/>
</dbReference>
<comment type="similarity">
    <text evidence="1">Belongs to the NmrA-type oxidoreductase family. Isoflavone reductase subfamily.</text>
</comment>
<evidence type="ECO:0000259" key="4">
    <source>
        <dbReference type="Pfam" id="PF13460"/>
    </source>
</evidence>
<dbReference type="Proteomes" id="UP000078397">
    <property type="component" value="Unassembled WGS sequence"/>
</dbReference>
<dbReference type="InterPro" id="IPR051609">
    <property type="entry name" value="NmrA/Isoflavone_reductase-like"/>
</dbReference>
<name>A0A179FKG3_METCM</name>
<dbReference type="GO" id="GO:0016491">
    <property type="term" value="F:oxidoreductase activity"/>
    <property type="evidence" value="ECO:0007669"/>
    <property type="project" value="UniProtKB-KW"/>
</dbReference>
<dbReference type="OrthoDB" id="419598at2759"/>
<reference evidence="5 6" key="1">
    <citation type="journal article" date="2016" name="PLoS Pathog.">
        <title>Biosynthesis of antibiotic leucinostatins in bio-control fungus Purpureocillium lilacinum and their inhibition on phytophthora revealed by genome mining.</title>
        <authorList>
            <person name="Wang G."/>
            <person name="Liu Z."/>
            <person name="Lin R."/>
            <person name="Li E."/>
            <person name="Mao Z."/>
            <person name="Ling J."/>
            <person name="Yang Y."/>
            <person name="Yin W.B."/>
            <person name="Xie B."/>
        </authorList>
    </citation>
    <scope>NUCLEOTIDE SEQUENCE [LARGE SCALE GENOMIC DNA]</scope>
    <source>
        <strain evidence="5">170</strain>
    </source>
</reference>
<dbReference type="GeneID" id="28850530"/>
<evidence type="ECO:0000256" key="3">
    <source>
        <dbReference type="ARBA" id="ARBA00023002"/>
    </source>
</evidence>
<proteinExistence type="inferred from homology"/>
<dbReference type="EMBL" id="LSBJ02000004">
    <property type="protein sequence ID" value="OAQ66115.1"/>
    <property type="molecule type" value="Genomic_DNA"/>
</dbReference>
<evidence type="ECO:0000313" key="6">
    <source>
        <dbReference type="Proteomes" id="UP000078397"/>
    </source>
</evidence>
<dbReference type="RefSeq" id="XP_018143202.1">
    <property type="nucleotide sequence ID" value="XM_018286536.1"/>
</dbReference>
<dbReference type="Pfam" id="PF13460">
    <property type="entry name" value="NAD_binding_10"/>
    <property type="match status" value="1"/>
</dbReference>
<evidence type="ECO:0000313" key="5">
    <source>
        <dbReference type="EMBL" id="OAQ66115.1"/>
    </source>
</evidence>
<keyword evidence="3" id="KW-0560">Oxidoreductase</keyword>